<feature type="transmembrane region" description="Helical" evidence="2">
    <location>
        <begin position="276"/>
        <end position="298"/>
    </location>
</feature>
<feature type="transmembrane region" description="Helical" evidence="2">
    <location>
        <begin position="198"/>
        <end position="218"/>
    </location>
</feature>
<dbReference type="NCBIfam" id="NF037959">
    <property type="entry name" value="MFS_SpdSyn"/>
    <property type="match status" value="2"/>
</dbReference>
<feature type="transmembrane region" description="Helical" evidence="2">
    <location>
        <begin position="31"/>
        <end position="49"/>
    </location>
</feature>
<feature type="transmembrane region" description="Helical" evidence="2">
    <location>
        <begin position="359"/>
        <end position="385"/>
    </location>
</feature>
<keyword evidence="2" id="KW-0812">Transmembrane</keyword>
<evidence type="ECO:0000313" key="3">
    <source>
        <dbReference type="EMBL" id="RPJ90662.1"/>
    </source>
</evidence>
<feature type="transmembrane region" description="Helical" evidence="2">
    <location>
        <begin position="310"/>
        <end position="334"/>
    </location>
</feature>
<evidence type="ECO:0000256" key="2">
    <source>
        <dbReference type="SAM" id="Phobius"/>
    </source>
</evidence>
<dbReference type="AlphaFoldDB" id="A0A424WBJ9"/>
<dbReference type="InterPro" id="IPR029063">
    <property type="entry name" value="SAM-dependent_MTases_sf"/>
</dbReference>
<organism evidence="3 4">
    <name type="scientific">Alcaligenes xylosoxydans xylosoxydans</name>
    <name type="common">Achromobacter xylosoxidans</name>
    <dbReference type="NCBI Taxonomy" id="85698"/>
    <lineage>
        <taxon>Bacteria</taxon>
        <taxon>Pseudomonadati</taxon>
        <taxon>Pseudomonadota</taxon>
        <taxon>Betaproteobacteria</taxon>
        <taxon>Burkholderiales</taxon>
        <taxon>Alcaligenaceae</taxon>
        <taxon>Achromobacter</taxon>
    </lineage>
</organism>
<feature type="transmembrane region" description="Helical" evidence="2">
    <location>
        <begin position="129"/>
        <end position="153"/>
    </location>
</feature>
<feature type="transmembrane region" description="Helical" evidence="2">
    <location>
        <begin position="455"/>
        <end position="473"/>
    </location>
</feature>
<accession>A0A424WBJ9</accession>
<dbReference type="EMBL" id="QVXO01000024">
    <property type="protein sequence ID" value="RPJ90662.1"/>
    <property type="molecule type" value="Genomic_DNA"/>
</dbReference>
<feature type="transmembrane region" description="Helical" evidence="2">
    <location>
        <begin position="397"/>
        <end position="417"/>
    </location>
</feature>
<reference evidence="3 4" key="1">
    <citation type="submission" date="2018-08" db="EMBL/GenBank/DDBJ databases">
        <title>Achromobacter xylosoxidans Genome sequencing and assembly.</title>
        <authorList>
            <person name="Wang R."/>
            <person name="Rensing C."/>
            <person name="Li Y."/>
        </authorList>
    </citation>
    <scope>NUCLEOTIDE SEQUENCE [LARGE SCALE GENOMIC DNA]</scope>
    <source>
        <strain evidence="3 4">GD003A</strain>
    </source>
</reference>
<dbReference type="Gene3D" id="1.20.1250.20">
    <property type="entry name" value="MFS general substrate transporter like domains"/>
    <property type="match status" value="1"/>
</dbReference>
<gene>
    <name evidence="3" type="ORF">DY367_16515</name>
</gene>
<dbReference type="SUPFAM" id="SSF103473">
    <property type="entry name" value="MFS general substrate transporter"/>
    <property type="match status" value="1"/>
</dbReference>
<keyword evidence="2" id="KW-0472">Membrane</keyword>
<evidence type="ECO:0000256" key="1">
    <source>
        <dbReference type="ARBA" id="ARBA00023115"/>
    </source>
</evidence>
<dbReference type="Proteomes" id="UP000285324">
    <property type="component" value="Unassembled WGS sequence"/>
</dbReference>
<feature type="transmembrane region" description="Helical" evidence="2">
    <location>
        <begin position="102"/>
        <end position="123"/>
    </location>
</feature>
<dbReference type="Gene3D" id="3.40.50.150">
    <property type="entry name" value="Vaccinia Virus protein VP39"/>
    <property type="match status" value="1"/>
</dbReference>
<feature type="transmembrane region" description="Helical" evidence="2">
    <location>
        <begin position="245"/>
        <end position="264"/>
    </location>
</feature>
<dbReference type="GO" id="GO:0006596">
    <property type="term" value="P:polyamine biosynthetic process"/>
    <property type="evidence" value="ECO:0007669"/>
    <property type="project" value="UniProtKB-KW"/>
</dbReference>
<dbReference type="PANTHER" id="PTHR43317">
    <property type="entry name" value="THERMOSPERMINE SYNTHASE ACAULIS5"/>
    <property type="match status" value="1"/>
</dbReference>
<keyword evidence="1" id="KW-0620">Polyamine biosynthesis</keyword>
<keyword evidence="2" id="KW-1133">Transmembrane helix</keyword>
<protein>
    <submittedName>
        <fullName evidence="3">Spermidine synthase</fullName>
    </submittedName>
</protein>
<feature type="transmembrane region" description="Helical" evidence="2">
    <location>
        <begin position="173"/>
        <end position="192"/>
    </location>
</feature>
<feature type="transmembrane region" description="Helical" evidence="2">
    <location>
        <begin position="423"/>
        <end position="443"/>
    </location>
</feature>
<comment type="caution">
    <text evidence="3">The sequence shown here is derived from an EMBL/GenBank/DDBJ whole genome shotgun (WGS) entry which is preliminary data.</text>
</comment>
<dbReference type="RefSeq" id="WP_118933053.1">
    <property type="nucleotide sequence ID" value="NZ_CP061008.1"/>
</dbReference>
<dbReference type="PANTHER" id="PTHR43317:SF1">
    <property type="entry name" value="THERMOSPERMINE SYNTHASE ACAULIS5"/>
    <property type="match status" value="1"/>
</dbReference>
<dbReference type="SUPFAM" id="SSF53335">
    <property type="entry name" value="S-adenosyl-L-methionine-dependent methyltransferases"/>
    <property type="match status" value="1"/>
</dbReference>
<evidence type="ECO:0000313" key="4">
    <source>
        <dbReference type="Proteomes" id="UP000285324"/>
    </source>
</evidence>
<feature type="transmembrane region" description="Helical" evidence="2">
    <location>
        <begin position="61"/>
        <end position="81"/>
    </location>
</feature>
<name>A0A424WBJ9_ALCXX</name>
<dbReference type="OrthoDB" id="5516475at2"/>
<proteinExistence type="predicted"/>
<sequence>MGMGASEAAMQGHDVDDKAAQGPALTAVRPAALLFLSGTAALVFQVLWIKQLSLVVGVEVSAIAGAVSAFFLGLALGGWLLGRKADHLRRPVRFYAKLEAAVALSCVAVTWLLARSAAAFVAVEAHSSLAAWLAVGLLLAIPAFLMGGTLPVLLRAVSRQQGADVSRSGGAMYAANTCGAILGALLPAFFLIPRFGVQGAALAAASLNLLAALGAWMLDRRAGDSAAPAVSPQSAAAPLSGDARLAVALYAVAGAVALGYEVIWSQMIVPFMSTRAFAFAIVLATYLAGLAIGAALYARWAHRVRNPWPVFGFLIAGAGLLAVLEVAMLGKWLIVAQTQAEAAVYQWTGSGFAGMCARFAVAAASLVLAPTLLLGAAFPAVLRIAVGNRQVGREAGAVLAGNTLGGIAGTLLTGFLLLPALGLVRTLSVLAAIAAAVGAVAAWRGRSDGRAATGWATGIAGLATLAVVAMLPADQFARLLPGASGAGLVFYEESHGGTVAVVERAGNGNRFHRLYIQGVSNSGDAMPSLRYMRLQALLPLIVHAGEPRSALVVGYGTGITAGALSQYRGLEKRAVAELLPAVLRAAPHFQGTFQAATDPGLDKRLRDGRRELQASAERWDLITLEPPPPSAAGVVNLYSRDFYQLAASRLAPQGIVAQWLPLPTQNEDDTRALIASFIQVFPHAQLWTSELHEMLLLGSMQPLTLDAARIQARYAQPDTAAALRAVGVPSAAALLSTWVTDRDGLARFAGDTPAVTDDRPGIEYATWVRPREVARVLPALLTLRSEPPLVGASDALRADMQLERARLDTFYWASLAAYVGDRETWGREMNKLARDDGDNAYYRWFMPSARQ</sequence>
<dbReference type="InterPro" id="IPR036259">
    <property type="entry name" value="MFS_trans_sf"/>
</dbReference>